<proteinExistence type="predicted"/>
<organism evidence="1 2">
    <name type="scientific">Bifidobacterium angulatum DSM 20098 = JCM 7096</name>
    <dbReference type="NCBI Taxonomy" id="518635"/>
    <lineage>
        <taxon>Bacteria</taxon>
        <taxon>Bacillati</taxon>
        <taxon>Actinomycetota</taxon>
        <taxon>Actinomycetes</taxon>
        <taxon>Bifidobacteriales</taxon>
        <taxon>Bifidobacteriaceae</taxon>
        <taxon>Bifidobacterium</taxon>
    </lineage>
</organism>
<protein>
    <submittedName>
        <fullName evidence="1">Uncharacterized protein</fullName>
    </submittedName>
</protein>
<accession>C4FDA5</accession>
<reference evidence="1" key="1">
    <citation type="submission" date="2009-04" db="EMBL/GenBank/DDBJ databases">
        <authorList>
            <person name="Weinstock G."/>
            <person name="Sodergren E."/>
            <person name="Clifton S."/>
            <person name="Fulton L."/>
            <person name="Fulton B."/>
            <person name="Courtney L."/>
            <person name="Fronick C."/>
            <person name="Harrison M."/>
            <person name="Strong C."/>
            <person name="Farmer C."/>
            <person name="Delahaunty K."/>
            <person name="Markovic C."/>
            <person name="Hall O."/>
            <person name="Minx P."/>
            <person name="Tomlinson C."/>
            <person name="Mitreva M."/>
            <person name="Nelson J."/>
            <person name="Hou S."/>
            <person name="Wollam A."/>
            <person name="Pepin K.H."/>
            <person name="Johnson M."/>
            <person name="Bhonagiri V."/>
            <person name="Nash W.E."/>
            <person name="Warren W."/>
            <person name="Chinwalla A."/>
            <person name="Mardis E.R."/>
            <person name="Wilson R.K."/>
        </authorList>
    </citation>
    <scope>NUCLEOTIDE SEQUENCE [LARGE SCALE GENOMIC DNA]</scope>
    <source>
        <strain evidence="1">DSM 20098</strain>
    </source>
</reference>
<sequence>MGAVITPQHISPPRVAETMVEATFPPSSWPFRKRNGTATKAGVRVSVGWYCQ</sequence>
<evidence type="ECO:0000313" key="1">
    <source>
        <dbReference type="EMBL" id="EEP20936.1"/>
    </source>
</evidence>
<dbReference type="HOGENOM" id="CLU_3077210_0_0_11"/>
<dbReference type="AlphaFoldDB" id="C4FDA5"/>
<gene>
    <name evidence="1" type="ORF">BIFANG_02288</name>
</gene>
<dbReference type="EMBL" id="ABYS02000004">
    <property type="protein sequence ID" value="EEP20936.1"/>
    <property type="molecule type" value="Genomic_DNA"/>
</dbReference>
<keyword evidence="2" id="KW-1185">Reference proteome</keyword>
<evidence type="ECO:0000313" key="2">
    <source>
        <dbReference type="Proteomes" id="UP000006408"/>
    </source>
</evidence>
<name>C4FDA5_9BIFI</name>
<dbReference type="Proteomes" id="UP000006408">
    <property type="component" value="Unassembled WGS sequence"/>
</dbReference>
<comment type="caution">
    <text evidence="1">The sequence shown here is derived from an EMBL/GenBank/DDBJ whole genome shotgun (WGS) entry which is preliminary data.</text>
</comment>